<name>A0A1U8BEY4_NELNU</name>
<dbReference type="InterPro" id="IPR055336">
    <property type="entry name" value="At4g00755-like"/>
</dbReference>
<evidence type="ECO:0000313" key="2">
    <source>
        <dbReference type="Proteomes" id="UP000189703"/>
    </source>
</evidence>
<dbReference type="Gene3D" id="1.20.1280.50">
    <property type="match status" value="1"/>
</dbReference>
<dbReference type="eggNOG" id="ENOG502QRFZ">
    <property type="taxonomic scope" value="Eukaryota"/>
</dbReference>
<keyword evidence="2" id="KW-1185">Reference proteome</keyword>
<sequence length="374" mass="42666">MENCYDFISWLGRDVSSTILKFLEDPADLVRVSAVSRSWRQFVIEYGFCKKLCARLFPAVSRIIRVVEGNGIMDHIEIGSNNSKEWENLERDHRVYGLLARGLMSFIRRDCISEAISASSTDNYPEESIQNTLEPNDRVDQRASYWSSKGESNPAVSETLTYKLISKLCVITEVSVQPFQAFFQFGFPIYSATAVRFRMGHLNPPEAENVHMDRLREDQKPSGDQFVWTYVSPEFPMAQENRLQKFKLPEPVLCIGGILQIELMGRVQRQEMDGLFYICVAHVQVVGRPLSPAFDVDILDLSGKCILKYYPEAKYCMSPARSSECEPSTPAHLRTVRARLMQRGMRGWEQMILNTLLGNVAVFADDDSDEEVID</sequence>
<evidence type="ECO:0000259" key="1">
    <source>
        <dbReference type="Pfam" id="PF12937"/>
    </source>
</evidence>
<dbReference type="Pfam" id="PF12937">
    <property type="entry name" value="F-box-like"/>
    <property type="match status" value="1"/>
</dbReference>
<dbReference type="PANTHER" id="PTHR39741:SF2">
    <property type="entry name" value="F-BOX DOMAIN-CONTAINING PROTEIN"/>
    <property type="match status" value="1"/>
</dbReference>
<gene>
    <name evidence="3" type="primary">LOC104612710</name>
</gene>
<dbReference type="InterPro" id="IPR036047">
    <property type="entry name" value="F-box-like_dom_sf"/>
</dbReference>
<organism evidence="2 3">
    <name type="scientific">Nelumbo nucifera</name>
    <name type="common">Sacred lotus</name>
    <dbReference type="NCBI Taxonomy" id="4432"/>
    <lineage>
        <taxon>Eukaryota</taxon>
        <taxon>Viridiplantae</taxon>
        <taxon>Streptophyta</taxon>
        <taxon>Embryophyta</taxon>
        <taxon>Tracheophyta</taxon>
        <taxon>Spermatophyta</taxon>
        <taxon>Magnoliopsida</taxon>
        <taxon>Proteales</taxon>
        <taxon>Nelumbonaceae</taxon>
        <taxon>Nelumbo</taxon>
    </lineage>
</organism>
<dbReference type="InParanoid" id="A0A1U8BEY4"/>
<accession>A0A1U8BEY4</accession>
<evidence type="ECO:0000313" key="3">
    <source>
        <dbReference type="RefSeq" id="XP_010278553.1"/>
    </source>
</evidence>
<dbReference type="OMA" id="DQRASYW"/>
<protein>
    <submittedName>
        <fullName evidence="3">F-box protein At4g00755</fullName>
    </submittedName>
</protein>
<reference evidence="3" key="1">
    <citation type="submission" date="2025-08" db="UniProtKB">
        <authorList>
            <consortium name="RefSeq"/>
        </authorList>
    </citation>
    <scope>IDENTIFICATION</scope>
</reference>
<dbReference type="KEGG" id="nnu:104612710"/>
<dbReference type="GeneID" id="104612710"/>
<dbReference type="PANTHER" id="PTHR39741">
    <property type="entry name" value="F-BOX DOMAIN CONTAINING PROTEIN, EXPRESSED"/>
    <property type="match status" value="1"/>
</dbReference>
<dbReference type="RefSeq" id="XP_010278553.1">
    <property type="nucleotide sequence ID" value="XM_010280251.2"/>
</dbReference>
<dbReference type="AlphaFoldDB" id="A0A1U8BEY4"/>
<proteinExistence type="predicted"/>
<dbReference type="OrthoDB" id="63379at2759"/>
<dbReference type="FunCoup" id="A0A1U8BEY4">
    <property type="interactions" value="1772"/>
</dbReference>
<feature type="domain" description="F-box" evidence="1">
    <location>
        <begin position="15"/>
        <end position="43"/>
    </location>
</feature>
<dbReference type="InterPro" id="IPR001810">
    <property type="entry name" value="F-box_dom"/>
</dbReference>
<dbReference type="Proteomes" id="UP000189703">
    <property type="component" value="Unplaced"/>
</dbReference>
<dbReference type="SUPFAM" id="SSF81383">
    <property type="entry name" value="F-box domain"/>
    <property type="match status" value="1"/>
</dbReference>